<keyword evidence="2" id="KW-1185">Reference proteome</keyword>
<gene>
    <name evidence="1" type="ORF">AOZ06_17050</name>
</gene>
<dbReference type="KEGG" id="kphy:AOZ06_17050"/>
<dbReference type="Proteomes" id="UP000063699">
    <property type="component" value="Chromosome"/>
</dbReference>
<dbReference type="EMBL" id="CP012752">
    <property type="protein sequence ID" value="ALG08389.1"/>
    <property type="molecule type" value="Genomic_DNA"/>
</dbReference>
<reference evidence="1 2" key="1">
    <citation type="submission" date="2015-07" db="EMBL/GenBank/DDBJ databases">
        <title>Genome sequencing of Kibdelosporangium phytohabitans.</title>
        <authorList>
            <person name="Qin S."/>
            <person name="Xing K."/>
        </authorList>
    </citation>
    <scope>NUCLEOTIDE SEQUENCE [LARGE SCALE GENOMIC DNA]</scope>
    <source>
        <strain evidence="1 2">KLBMP1111</strain>
    </source>
</reference>
<evidence type="ECO:0000313" key="1">
    <source>
        <dbReference type="EMBL" id="ALG08389.1"/>
    </source>
</evidence>
<dbReference type="AlphaFoldDB" id="A0A0N9HTF1"/>
<sequence length="163" mass="18471">MDRLMIHHRAWEALGRADEAYGATRDAVLRDEPVGRLREAFASGSGDRLALRFLGYIAPTRPDIVQELIPELFDYCLGMDPYATRARYLLAGLRPDQRDSRLEPLVSARVADPDPESDTELRALAMTLEQIGRLDWLERLKDAVRDSPSEDLRGIAEDFPEFS</sequence>
<evidence type="ECO:0008006" key="3">
    <source>
        <dbReference type="Google" id="ProtNLM"/>
    </source>
</evidence>
<dbReference type="STRING" id="860235.AOZ06_17050"/>
<evidence type="ECO:0000313" key="2">
    <source>
        <dbReference type="Proteomes" id="UP000063699"/>
    </source>
</evidence>
<accession>A0A0N9HTF1</accession>
<organism evidence="1 2">
    <name type="scientific">Kibdelosporangium phytohabitans</name>
    <dbReference type="NCBI Taxonomy" id="860235"/>
    <lineage>
        <taxon>Bacteria</taxon>
        <taxon>Bacillati</taxon>
        <taxon>Actinomycetota</taxon>
        <taxon>Actinomycetes</taxon>
        <taxon>Pseudonocardiales</taxon>
        <taxon>Pseudonocardiaceae</taxon>
        <taxon>Kibdelosporangium</taxon>
    </lineage>
</organism>
<proteinExistence type="predicted"/>
<name>A0A0N9HTF1_9PSEU</name>
<protein>
    <recommendedName>
        <fullName evidence="3">HEAT repeat domain-containing protein</fullName>
    </recommendedName>
</protein>